<keyword evidence="2" id="KW-1185">Reference proteome</keyword>
<dbReference type="PANTHER" id="PTHR33104">
    <property type="entry name" value="SI:DKEY-29D5.2"/>
    <property type="match status" value="1"/>
</dbReference>
<accession>A0AAD7KIG3</accession>
<dbReference type="AlphaFoldDB" id="A0AAD7KIG3"/>
<reference evidence="1" key="1">
    <citation type="submission" date="2023-03" db="EMBL/GenBank/DDBJ databases">
        <title>Massive genome expansion in bonnet fungi (Mycena s.s.) driven by repeated elements and novel gene families across ecological guilds.</title>
        <authorList>
            <consortium name="Lawrence Berkeley National Laboratory"/>
            <person name="Harder C.B."/>
            <person name="Miyauchi S."/>
            <person name="Viragh M."/>
            <person name="Kuo A."/>
            <person name="Thoen E."/>
            <person name="Andreopoulos B."/>
            <person name="Lu D."/>
            <person name="Skrede I."/>
            <person name="Drula E."/>
            <person name="Henrissat B."/>
            <person name="Morin E."/>
            <person name="Kohler A."/>
            <person name="Barry K."/>
            <person name="LaButti K."/>
            <person name="Morin E."/>
            <person name="Salamov A."/>
            <person name="Lipzen A."/>
            <person name="Mereny Z."/>
            <person name="Hegedus B."/>
            <person name="Baldrian P."/>
            <person name="Stursova M."/>
            <person name="Weitz H."/>
            <person name="Taylor A."/>
            <person name="Grigoriev I.V."/>
            <person name="Nagy L.G."/>
            <person name="Martin F."/>
            <person name="Kauserud H."/>
        </authorList>
    </citation>
    <scope>NUCLEOTIDE SEQUENCE</scope>
    <source>
        <strain evidence="1">CBHHK182m</strain>
    </source>
</reference>
<dbReference type="Proteomes" id="UP001215598">
    <property type="component" value="Unassembled WGS sequence"/>
</dbReference>
<gene>
    <name evidence="1" type="ORF">B0H16DRAFT_1707885</name>
</gene>
<organism evidence="1 2">
    <name type="scientific">Mycena metata</name>
    <dbReference type="NCBI Taxonomy" id="1033252"/>
    <lineage>
        <taxon>Eukaryota</taxon>
        <taxon>Fungi</taxon>
        <taxon>Dikarya</taxon>
        <taxon>Basidiomycota</taxon>
        <taxon>Agaricomycotina</taxon>
        <taxon>Agaricomycetes</taxon>
        <taxon>Agaricomycetidae</taxon>
        <taxon>Agaricales</taxon>
        <taxon>Marasmiineae</taxon>
        <taxon>Mycenaceae</taxon>
        <taxon>Mycena</taxon>
    </lineage>
</organism>
<proteinExistence type="predicted"/>
<dbReference type="InterPro" id="IPR040521">
    <property type="entry name" value="KDZ"/>
</dbReference>
<evidence type="ECO:0000313" key="1">
    <source>
        <dbReference type="EMBL" id="KAJ7785628.1"/>
    </source>
</evidence>
<evidence type="ECO:0008006" key="3">
    <source>
        <dbReference type="Google" id="ProtNLM"/>
    </source>
</evidence>
<comment type="caution">
    <text evidence="1">The sequence shown here is derived from an EMBL/GenBank/DDBJ whole genome shotgun (WGS) entry which is preliminary data.</text>
</comment>
<sequence length="565" mass="64106">MDTFTLSTQQCKTTIYDFYKTLEKLTNNSGGKVPYRYPAFLRMCPEYPHVLMLKRTGVFHQPGGVDAMKPGQCAIKCPCCPRPGVNLPPDWASASPENAYVPLHPVPRARCVLPPEALTGFERAQRSFARLVKEMSTCSGLVALDYANTKFSKGYSSTGVGMGVCARHEFVQPNSVGNLQKGERYANMDYIFASLLRHVDPSLMKIVFYDIVCQWWKNLKAQISHLPPLVRLRVVLAIFRFVIPKLHIHMHTMACQLEFSLNLVPGSAQTDGEGIERPWANIGGVASSTHEMGPGSREEVLNNHWGFWNWQKLLTLADRLRTRLDRVRIKYVAQLEAFTVFSMEQEVHVAEWLEMVEAYEADGKKKNPYKVLLKLEQQESQRLATVPTIHRMSASSFLAAGLEVEEQQRRVRVQVELKKAQTTAQQIDVIALRGDLSRSIQRLRTLQATYTPATLLALANRDPLADEQPETKPMFLPSALSTADCQMEPVKDLAAKERELRAAQCVMALVTLRNQLHIKSRLLTYKRLQSRNQDANTRAQSIVVRNETQIRLHSEKYQMAWEAIR</sequence>
<name>A0AAD7KIG3_9AGAR</name>
<protein>
    <recommendedName>
        <fullName evidence="3">CxC2-like cysteine cluster KDZ transposase-associated domain-containing protein</fullName>
    </recommendedName>
</protein>
<dbReference type="PANTHER" id="PTHR33104:SF2">
    <property type="entry name" value="CXC3 LIKE CYSTEINE CLUSTER DOMAIN-CONTAINING PROTEIN"/>
    <property type="match status" value="1"/>
</dbReference>
<evidence type="ECO:0000313" key="2">
    <source>
        <dbReference type="Proteomes" id="UP001215598"/>
    </source>
</evidence>
<dbReference type="Pfam" id="PF18758">
    <property type="entry name" value="KDZ"/>
    <property type="match status" value="1"/>
</dbReference>
<dbReference type="EMBL" id="JARKIB010000001">
    <property type="protein sequence ID" value="KAJ7785628.1"/>
    <property type="molecule type" value="Genomic_DNA"/>
</dbReference>